<dbReference type="Pfam" id="PF05368">
    <property type="entry name" value="NmrA"/>
    <property type="match status" value="1"/>
</dbReference>
<keyword evidence="5" id="KW-1185">Reference proteome</keyword>
<feature type="domain" description="NmrA-like" evidence="3">
    <location>
        <begin position="13"/>
        <end position="254"/>
    </location>
</feature>
<keyword evidence="2" id="KW-0560">Oxidoreductase</keyword>
<reference evidence="4" key="1">
    <citation type="submission" date="2023-11" db="EMBL/GenBank/DDBJ databases">
        <authorList>
            <person name="Alioto T."/>
            <person name="Alioto T."/>
            <person name="Gomez Garrido J."/>
        </authorList>
    </citation>
    <scope>NUCLEOTIDE SEQUENCE</scope>
</reference>
<dbReference type="InterPro" id="IPR051609">
    <property type="entry name" value="NmrA/Isoflavone_reductase-like"/>
</dbReference>
<dbReference type="SUPFAM" id="SSF51735">
    <property type="entry name" value="NAD(P)-binding Rossmann-fold domains"/>
    <property type="match status" value="1"/>
</dbReference>
<dbReference type="InterPro" id="IPR008030">
    <property type="entry name" value="NmrA-like"/>
</dbReference>
<keyword evidence="1" id="KW-0521">NADP</keyword>
<proteinExistence type="predicted"/>
<dbReference type="GO" id="GO:0016491">
    <property type="term" value="F:oxidoreductase activity"/>
    <property type="evidence" value="ECO:0007669"/>
    <property type="project" value="UniProtKB-KW"/>
</dbReference>
<dbReference type="InterPro" id="IPR036291">
    <property type="entry name" value="NAD(P)-bd_dom_sf"/>
</dbReference>
<evidence type="ECO:0000259" key="3">
    <source>
        <dbReference type="Pfam" id="PF05368"/>
    </source>
</evidence>
<dbReference type="Gene3D" id="3.40.50.720">
    <property type="entry name" value="NAD(P)-binding Rossmann-like Domain"/>
    <property type="match status" value="1"/>
</dbReference>
<dbReference type="Proteomes" id="UP001296104">
    <property type="component" value="Unassembled WGS sequence"/>
</dbReference>
<protein>
    <recommendedName>
        <fullName evidence="3">NmrA-like domain-containing protein</fullName>
    </recommendedName>
</protein>
<dbReference type="InterPro" id="IPR045312">
    <property type="entry name" value="PCBER-like"/>
</dbReference>
<dbReference type="CDD" id="cd05259">
    <property type="entry name" value="PCBER_SDR_a"/>
    <property type="match status" value="1"/>
</dbReference>
<evidence type="ECO:0000256" key="2">
    <source>
        <dbReference type="ARBA" id="ARBA00023002"/>
    </source>
</evidence>
<dbReference type="Gene3D" id="3.90.25.10">
    <property type="entry name" value="UDP-galactose 4-epimerase, domain 1"/>
    <property type="match status" value="1"/>
</dbReference>
<comment type="caution">
    <text evidence="4">The sequence shown here is derived from an EMBL/GenBank/DDBJ whole genome shotgun (WGS) entry which is preliminary data.</text>
</comment>
<evidence type="ECO:0000313" key="5">
    <source>
        <dbReference type="Proteomes" id="UP001296104"/>
    </source>
</evidence>
<name>A0AAI8Z0P2_9PEZI</name>
<dbReference type="PANTHER" id="PTHR47706:SF9">
    <property type="entry name" value="NMRA-LIKE DOMAIN-CONTAINING PROTEIN-RELATED"/>
    <property type="match status" value="1"/>
</dbReference>
<accession>A0AAI8Z0P2</accession>
<dbReference type="AlphaFoldDB" id="A0AAI8Z0P2"/>
<evidence type="ECO:0000256" key="1">
    <source>
        <dbReference type="ARBA" id="ARBA00022857"/>
    </source>
</evidence>
<dbReference type="EMBL" id="CAVMBE010000035">
    <property type="protein sequence ID" value="CAK4030262.1"/>
    <property type="molecule type" value="Genomic_DNA"/>
</dbReference>
<sequence length="317" mass="34989">MSPTTTTTKSSISNVVLLGADGKLGPSILHSLIETGFHVTILKRQSSRSPSSYPNQITVSDAFSVEELVPILADKDAVIVSIKGSETALQKRLAEACVRASAGDGRPKRFIPADFGSCDSSSPLTQALVPLYQAKTELREYLKTLSRENPTIFTWTSLVCGHFFSDRDLQFLHVYPHARRAEILDDGETKFSLSTLRQIGEATCRILQRPDSTANRVLYIQSFLVSQREVISSFERATGAQWEVQRLEGEAYVRQEKAKADQGDSEAVENLVWYLGTVDANWEESKGSDLAMGELGLSGEELDGVVRKIVSEMRVKL</sequence>
<organism evidence="4 5">
    <name type="scientific">Lecanosticta acicola</name>
    <dbReference type="NCBI Taxonomy" id="111012"/>
    <lineage>
        <taxon>Eukaryota</taxon>
        <taxon>Fungi</taxon>
        <taxon>Dikarya</taxon>
        <taxon>Ascomycota</taxon>
        <taxon>Pezizomycotina</taxon>
        <taxon>Dothideomycetes</taxon>
        <taxon>Dothideomycetidae</taxon>
        <taxon>Mycosphaerellales</taxon>
        <taxon>Mycosphaerellaceae</taxon>
        <taxon>Lecanosticta</taxon>
    </lineage>
</organism>
<dbReference type="PANTHER" id="PTHR47706">
    <property type="entry name" value="NMRA-LIKE FAMILY PROTEIN"/>
    <property type="match status" value="1"/>
</dbReference>
<gene>
    <name evidence="4" type="ORF">LECACI_7A005446</name>
</gene>
<evidence type="ECO:0000313" key="4">
    <source>
        <dbReference type="EMBL" id="CAK4030262.1"/>
    </source>
</evidence>